<protein>
    <submittedName>
        <fullName evidence="2">DUF962 domain-containing protein</fullName>
    </submittedName>
</protein>
<proteinExistence type="predicted"/>
<accession>A0A4T0V593</accession>
<gene>
    <name evidence="2" type="ORF">E5K04_00395</name>
</gene>
<sequence>MKTVTEQLSTYAAYHRDRRNIVSHFFGIPLIVVAVATLLGRTELLPGLTPATLVTALCIAYYFMLEHTLALAMAVFMGVALWLGHWLASGSQALWLTSGVGLFVTGWAIQFVGHFWEGRKPAFVDDLMQLAIGPLFIVAEWLFALGLLPALAAEIERRAGPVRGAGTHA</sequence>
<dbReference type="OrthoDB" id="5515308at2"/>
<dbReference type="Pfam" id="PF06127">
    <property type="entry name" value="Mpo1-like"/>
    <property type="match status" value="1"/>
</dbReference>
<dbReference type="InterPro" id="IPR009305">
    <property type="entry name" value="Mpo1-like"/>
</dbReference>
<feature type="transmembrane region" description="Helical" evidence="1">
    <location>
        <begin position="21"/>
        <end position="39"/>
    </location>
</feature>
<dbReference type="EMBL" id="STGJ01000001">
    <property type="protein sequence ID" value="TIC86908.1"/>
    <property type="molecule type" value="Genomic_DNA"/>
</dbReference>
<dbReference type="PANTHER" id="PTHR28026:SF9">
    <property type="entry name" value="2-HYDROXY-PALMITIC ACID DIOXYGENASE MPO1"/>
    <property type="match status" value="1"/>
</dbReference>
<keyword evidence="1" id="KW-0472">Membrane</keyword>
<evidence type="ECO:0000313" key="3">
    <source>
        <dbReference type="Proteomes" id="UP000308891"/>
    </source>
</evidence>
<reference evidence="2 3" key="1">
    <citation type="submission" date="2019-04" db="EMBL/GenBank/DDBJ databases">
        <title>Crenobacter sp. nov.</title>
        <authorList>
            <person name="Shi S."/>
        </authorList>
    </citation>
    <scope>NUCLEOTIDE SEQUENCE [LARGE SCALE GENOMIC DNA]</scope>
    <source>
        <strain evidence="2 3">GY 70310</strain>
    </source>
</reference>
<dbReference type="RefSeq" id="WP_136550919.1">
    <property type="nucleotide sequence ID" value="NZ_STGJ01000001.1"/>
</dbReference>
<dbReference type="Proteomes" id="UP000308891">
    <property type="component" value="Unassembled WGS sequence"/>
</dbReference>
<keyword evidence="1" id="KW-1133">Transmembrane helix</keyword>
<name>A0A4T0V593_9NEIS</name>
<keyword evidence="3" id="KW-1185">Reference proteome</keyword>
<feature type="transmembrane region" description="Helical" evidence="1">
    <location>
        <begin position="128"/>
        <end position="153"/>
    </location>
</feature>
<evidence type="ECO:0000256" key="1">
    <source>
        <dbReference type="SAM" id="Phobius"/>
    </source>
</evidence>
<feature type="transmembrane region" description="Helical" evidence="1">
    <location>
        <begin position="59"/>
        <end position="82"/>
    </location>
</feature>
<dbReference type="PANTHER" id="PTHR28026">
    <property type="entry name" value="DUF962 DOMAIN PROTEIN (AFU_ORTHOLOGUE AFUA_8G05310)"/>
    <property type="match status" value="1"/>
</dbReference>
<dbReference type="GO" id="GO:0016020">
    <property type="term" value="C:membrane"/>
    <property type="evidence" value="ECO:0007669"/>
    <property type="project" value="GOC"/>
</dbReference>
<organism evidence="2 3">
    <name type="scientific">Crenobacter intestini</name>
    <dbReference type="NCBI Taxonomy" id="2563443"/>
    <lineage>
        <taxon>Bacteria</taxon>
        <taxon>Pseudomonadati</taxon>
        <taxon>Pseudomonadota</taxon>
        <taxon>Betaproteobacteria</taxon>
        <taxon>Neisseriales</taxon>
        <taxon>Neisseriaceae</taxon>
        <taxon>Crenobacter</taxon>
    </lineage>
</organism>
<dbReference type="AlphaFoldDB" id="A0A4T0V593"/>
<feature type="transmembrane region" description="Helical" evidence="1">
    <location>
        <begin position="94"/>
        <end position="116"/>
    </location>
</feature>
<comment type="caution">
    <text evidence="2">The sequence shown here is derived from an EMBL/GenBank/DDBJ whole genome shotgun (WGS) entry which is preliminary data.</text>
</comment>
<dbReference type="GO" id="GO:0046521">
    <property type="term" value="P:sphingoid catabolic process"/>
    <property type="evidence" value="ECO:0007669"/>
    <property type="project" value="TreeGrafter"/>
</dbReference>
<keyword evidence="1" id="KW-0812">Transmembrane</keyword>
<evidence type="ECO:0000313" key="2">
    <source>
        <dbReference type="EMBL" id="TIC86908.1"/>
    </source>
</evidence>